<name>A0A2N5HET2_9BACI</name>
<dbReference type="OrthoDB" id="572639at2"/>
<proteinExistence type="predicted"/>
<sequence length="117" mass="13417">MCRVIVTGSKNFDDYTLLKQKLDNYLKDKESDVVIVSSEAEGVETLAEKYAVERFYDICCFPIHWAKYGKKAALIRNDLMYKFADACLILWDGVSKDTGYTVGAAKKYGVEYKVIRY</sequence>
<dbReference type="RefSeq" id="WP_101648303.1">
    <property type="nucleotide sequence ID" value="NZ_PGVE01000048.1"/>
</dbReference>
<gene>
    <name evidence="2" type="ORF">CVD27_12840</name>
</gene>
<evidence type="ECO:0000313" key="3">
    <source>
        <dbReference type="Proteomes" id="UP000234950"/>
    </source>
</evidence>
<dbReference type="Proteomes" id="UP000234950">
    <property type="component" value="Unassembled WGS sequence"/>
</dbReference>
<accession>A0A2N5HET2</accession>
<evidence type="ECO:0000313" key="2">
    <source>
        <dbReference type="EMBL" id="PLS04039.1"/>
    </source>
</evidence>
<organism evidence="2 3">
    <name type="scientific">Neobacillus cucumis</name>
    <dbReference type="NCBI Taxonomy" id="1740721"/>
    <lineage>
        <taxon>Bacteria</taxon>
        <taxon>Bacillati</taxon>
        <taxon>Bacillota</taxon>
        <taxon>Bacilli</taxon>
        <taxon>Bacillales</taxon>
        <taxon>Bacillaceae</taxon>
        <taxon>Neobacillus</taxon>
    </lineage>
</organism>
<dbReference type="InterPro" id="IPR019627">
    <property type="entry name" value="YAcAr"/>
</dbReference>
<dbReference type="SUPFAM" id="SSF102405">
    <property type="entry name" value="MCP/YpsA-like"/>
    <property type="match status" value="1"/>
</dbReference>
<dbReference type="EMBL" id="PGVE01000048">
    <property type="protein sequence ID" value="PLS04039.1"/>
    <property type="molecule type" value="Genomic_DNA"/>
</dbReference>
<comment type="caution">
    <text evidence="2">The sequence shown here is derived from an EMBL/GenBank/DDBJ whole genome shotgun (WGS) entry which is preliminary data.</text>
</comment>
<keyword evidence="3" id="KW-1185">Reference proteome</keyword>
<evidence type="ECO:0000259" key="1">
    <source>
        <dbReference type="Pfam" id="PF10686"/>
    </source>
</evidence>
<reference evidence="2 3" key="1">
    <citation type="submission" date="2017-11" db="EMBL/GenBank/DDBJ databases">
        <title>Comparitive Functional Genomics of Dry Heat Resistant strains isolated from the Viking Spacecraft.</title>
        <authorList>
            <person name="Seuylemezian A."/>
            <person name="Cooper K."/>
            <person name="Vaishampayan P."/>
        </authorList>
    </citation>
    <scope>NUCLEOTIDE SEQUENCE [LARGE SCALE GENOMIC DNA]</scope>
    <source>
        <strain evidence="2 3">V32-6</strain>
    </source>
</reference>
<dbReference type="AlphaFoldDB" id="A0A2N5HET2"/>
<feature type="domain" description="YspA cpYpsA-related SLOG" evidence="1">
    <location>
        <begin position="3"/>
        <end position="68"/>
    </location>
</feature>
<dbReference type="Pfam" id="PF10686">
    <property type="entry name" value="YAcAr"/>
    <property type="match status" value="1"/>
</dbReference>
<protein>
    <recommendedName>
        <fullName evidence="1">YspA cpYpsA-related SLOG domain-containing protein</fullName>
    </recommendedName>
</protein>